<reference evidence="2 3" key="1">
    <citation type="submission" date="2024-02" db="EMBL/GenBank/DDBJ databases">
        <title>A nitrogen-fixing paenibacillus bacterium.</title>
        <authorList>
            <person name="Zhang W.L."/>
            <person name="Chen S.F."/>
        </authorList>
    </citation>
    <scope>NUCLEOTIDE SEQUENCE [LARGE SCALE GENOMIC DNA]</scope>
    <source>
        <strain evidence="2 3">M1</strain>
    </source>
</reference>
<proteinExistence type="predicted"/>
<gene>
    <name evidence="2" type="ORF">V3851_18320</name>
</gene>
<accession>A0ABU7VWY4</accession>
<feature type="coiled-coil region" evidence="1">
    <location>
        <begin position="32"/>
        <end position="85"/>
    </location>
</feature>
<organism evidence="2 3">
    <name type="scientific">Paenibacillus haidiansis</name>
    <dbReference type="NCBI Taxonomy" id="1574488"/>
    <lineage>
        <taxon>Bacteria</taxon>
        <taxon>Bacillati</taxon>
        <taxon>Bacillota</taxon>
        <taxon>Bacilli</taxon>
        <taxon>Bacillales</taxon>
        <taxon>Paenibacillaceae</taxon>
        <taxon>Paenibacillus</taxon>
    </lineage>
</organism>
<sequence>MREGYYTQKIWSDSPSKNVEDYIGEIIKAIFAKAEEKARLREQREAEKIKREIEREEKYKAQLLKEKELSKVEELIKAAQDYKKAKVIREFVNDLSLQSNIAYDDEKSLNLKNYIQWASHKADWLDPLIRKEDELLGKRHGKWIDGILYRYGGYY</sequence>
<protein>
    <submittedName>
        <fullName evidence="2">Uncharacterized protein</fullName>
    </submittedName>
</protein>
<dbReference type="Proteomes" id="UP001306950">
    <property type="component" value="Unassembled WGS sequence"/>
</dbReference>
<evidence type="ECO:0000256" key="1">
    <source>
        <dbReference type="SAM" id="Coils"/>
    </source>
</evidence>
<evidence type="ECO:0000313" key="2">
    <source>
        <dbReference type="EMBL" id="MEF2967788.1"/>
    </source>
</evidence>
<evidence type="ECO:0000313" key="3">
    <source>
        <dbReference type="Proteomes" id="UP001306950"/>
    </source>
</evidence>
<comment type="caution">
    <text evidence="2">The sequence shown here is derived from an EMBL/GenBank/DDBJ whole genome shotgun (WGS) entry which is preliminary data.</text>
</comment>
<dbReference type="EMBL" id="JAZHPZ010000010">
    <property type="protein sequence ID" value="MEF2967788.1"/>
    <property type="molecule type" value="Genomic_DNA"/>
</dbReference>
<keyword evidence="3" id="KW-1185">Reference proteome</keyword>
<name>A0ABU7VWY4_9BACL</name>
<dbReference type="RefSeq" id="WP_331848004.1">
    <property type="nucleotide sequence ID" value="NZ_JAZHPZ010000010.1"/>
</dbReference>
<keyword evidence="1" id="KW-0175">Coiled coil</keyword>